<feature type="domain" description="Sin1 N-terminal" evidence="2">
    <location>
        <begin position="5"/>
        <end position="53"/>
    </location>
</feature>
<evidence type="ECO:0000313" key="5">
    <source>
        <dbReference type="EMBL" id="OTF80297.1"/>
    </source>
</evidence>
<feature type="non-terminal residue" evidence="5">
    <location>
        <position position="588"/>
    </location>
</feature>
<dbReference type="Proteomes" id="UP000194236">
    <property type="component" value="Unassembled WGS sequence"/>
</dbReference>
<accession>A0A1Y3BJL4</accession>
<evidence type="ECO:0000259" key="3">
    <source>
        <dbReference type="Pfam" id="PF16978"/>
    </source>
</evidence>
<dbReference type="InterPro" id="IPR011993">
    <property type="entry name" value="PH-like_dom_sf"/>
</dbReference>
<dbReference type="InterPro" id="IPR031313">
    <property type="entry name" value="Sin1_PH_dom"/>
</dbReference>
<dbReference type="PANTHER" id="PTHR13335">
    <property type="entry name" value="TARGET OF RAPAMYCIN COMPLEX 2 SUBUNIT MAPKAP1"/>
    <property type="match status" value="1"/>
</dbReference>
<evidence type="ECO:0000256" key="1">
    <source>
        <dbReference type="ARBA" id="ARBA00009407"/>
    </source>
</evidence>
<gene>
    <name evidence="5" type="ORF">BLA29_002314</name>
</gene>
<organism evidence="5 6">
    <name type="scientific">Euroglyphus maynei</name>
    <name type="common">Mayne's house dust mite</name>
    <dbReference type="NCBI Taxonomy" id="6958"/>
    <lineage>
        <taxon>Eukaryota</taxon>
        <taxon>Metazoa</taxon>
        <taxon>Ecdysozoa</taxon>
        <taxon>Arthropoda</taxon>
        <taxon>Chelicerata</taxon>
        <taxon>Arachnida</taxon>
        <taxon>Acari</taxon>
        <taxon>Acariformes</taxon>
        <taxon>Sarcoptiformes</taxon>
        <taxon>Astigmata</taxon>
        <taxon>Psoroptidia</taxon>
        <taxon>Analgoidea</taxon>
        <taxon>Pyroglyphidae</taxon>
        <taxon>Pyroglyphinae</taxon>
        <taxon>Euroglyphus</taxon>
    </lineage>
</organism>
<keyword evidence="6" id="KW-1185">Reference proteome</keyword>
<dbReference type="PANTHER" id="PTHR13335:SF1">
    <property type="entry name" value="TARGET OF RAPAMYCIN COMPLEX 2 SUBUNIT MAPKAP1"/>
    <property type="match status" value="1"/>
</dbReference>
<evidence type="ECO:0000259" key="2">
    <source>
        <dbReference type="Pfam" id="PF05422"/>
    </source>
</evidence>
<reference evidence="5 6" key="1">
    <citation type="submission" date="2017-03" db="EMBL/GenBank/DDBJ databases">
        <title>Genome Survey of Euroglyphus maynei.</title>
        <authorList>
            <person name="Arlian L.G."/>
            <person name="Morgan M.S."/>
            <person name="Rider S.D."/>
        </authorList>
    </citation>
    <scope>NUCLEOTIDE SEQUENCE [LARGE SCALE GENOMIC DNA]</scope>
    <source>
        <strain evidence="5">Arlian Lab</strain>
        <tissue evidence="5">Whole body</tissue>
    </source>
</reference>
<feature type="domain" description="SIN1-type PH" evidence="4">
    <location>
        <begin position="444"/>
        <end position="539"/>
    </location>
</feature>
<feature type="domain" description="CRIM" evidence="3">
    <location>
        <begin position="136"/>
        <end position="286"/>
    </location>
</feature>
<dbReference type="Pfam" id="PF05422">
    <property type="entry name" value="SIN1"/>
    <property type="match status" value="1"/>
</dbReference>
<comment type="caution">
    <text evidence="5">The sequence shown here is derived from an EMBL/GenBank/DDBJ whole genome shotgun (WGS) entry which is preliminary data.</text>
</comment>
<dbReference type="InterPro" id="IPR032679">
    <property type="entry name" value="Sin1_N"/>
</dbReference>
<comment type="similarity">
    <text evidence="1">Belongs to the SIN1 family.</text>
</comment>
<dbReference type="Pfam" id="PF16979">
    <property type="entry name" value="SIN1_PH"/>
    <property type="match status" value="1"/>
</dbReference>
<dbReference type="InterPro" id="IPR031567">
    <property type="entry name" value="CRIM_dom"/>
</dbReference>
<dbReference type="Pfam" id="PF16978">
    <property type="entry name" value="CRIM"/>
    <property type="match status" value="1"/>
</dbReference>
<proteinExistence type="inferred from homology"/>
<dbReference type="Gene3D" id="2.30.29.30">
    <property type="entry name" value="Pleckstrin-homology domain (PH domain)/Phosphotyrosine-binding domain (PTB)"/>
    <property type="match status" value="1"/>
</dbReference>
<dbReference type="GO" id="GO:0005546">
    <property type="term" value="F:phosphatidylinositol-4,5-bisphosphate binding"/>
    <property type="evidence" value="ECO:0007669"/>
    <property type="project" value="TreeGrafter"/>
</dbReference>
<dbReference type="GO" id="GO:0005737">
    <property type="term" value="C:cytoplasm"/>
    <property type="evidence" value="ECO:0007669"/>
    <property type="project" value="TreeGrafter"/>
</dbReference>
<evidence type="ECO:0000313" key="6">
    <source>
        <dbReference type="Proteomes" id="UP000194236"/>
    </source>
</evidence>
<dbReference type="AlphaFoldDB" id="A0A1Y3BJL4"/>
<dbReference type="EMBL" id="MUJZ01018992">
    <property type="protein sequence ID" value="OTF80297.1"/>
    <property type="molecule type" value="Genomic_DNA"/>
</dbReference>
<dbReference type="GO" id="GO:0031932">
    <property type="term" value="C:TORC2 complex"/>
    <property type="evidence" value="ECO:0007669"/>
    <property type="project" value="InterPro"/>
</dbReference>
<sequence>MYESYEMGIRRRSNTAQKLEKLKKERKVQSKTKVVTWKGTTPIVSQNEQGDVIRIKRMVLDAEQLPRQERDLLEFDPNENVYCKQIVCFSEISTMIFFPDETEAYRKFLFPEKQIEPERSPTDEIIKDISSKPRRKSMLSQRIEQTPVAPINPFNEFTRFDGRVSDSTAHTKRVRIFFNIHENNPEFQPYDFREKFPPSVSGINCGPNWIEVIVLANARVCDLIGLICWHYTHLELGPPLKPELTAYALKIAEENGDVDNDFPGLSFTDDIKRYGFPYLALVRVETEIVITVYIDSDDVFSQFIVDSPSTQLNTILEQVKKKRPHLFRNRKTVDCQLELRSQPGVSLDLNSTISRYLDQQQQQQKIQSDSDIKSSETLRVKEKSSSLPKGITGLRLNKSSSALYNLDNSNVATIKAKKIRDPNDFSSNLIDIMKAPLYECFNEMGISETKLEITPKLNARSPSSLFTEKLLSRFQGIKAMNINIEDVVECHLVPIHKQIPGRHVFKIVYWNGKDFKNIKFEADSTTVDDIVFKLQNVMKLRTSLRRNEYHMIKNRKKNISTKVYFNTRISSGSSESGSDDIIGDMDIN</sequence>
<evidence type="ECO:0000259" key="4">
    <source>
        <dbReference type="Pfam" id="PF16979"/>
    </source>
</evidence>
<name>A0A1Y3BJL4_EURMA</name>
<dbReference type="GO" id="GO:0038203">
    <property type="term" value="P:TORC2 signaling"/>
    <property type="evidence" value="ECO:0007669"/>
    <property type="project" value="TreeGrafter"/>
</dbReference>
<dbReference type="InterPro" id="IPR008828">
    <property type="entry name" value="Sin1/Avo1"/>
</dbReference>
<dbReference type="GO" id="GO:0005886">
    <property type="term" value="C:plasma membrane"/>
    <property type="evidence" value="ECO:0007669"/>
    <property type="project" value="TreeGrafter"/>
</dbReference>
<dbReference type="OrthoDB" id="241990at2759"/>
<protein>
    <submittedName>
        <fullName evidence="5">Target of rapamycin complex 2 subunit MAPKAP1-like protein</fullName>
    </submittedName>
</protein>